<evidence type="ECO:0000313" key="2">
    <source>
        <dbReference type="Proteomes" id="UP000255277"/>
    </source>
</evidence>
<dbReference type="EMBL" id="UHDK01000001">
    <property type="protein sequence ID" value="SUM32537.1"/>
    <property type="molecule type" value="Genomic_DNA"/>
</dbReference>
<reference evidence="1 2" key="1">
    <citation type="submission" date="2018-06" db="EMBL/GenBank/DDBJ databases">
        <authorList>
            <consortium name="Pathogen Informatics"/>
            <person name="Doyle S."/>
        </authorList>
    </citation>
    <scope>NUCLEOTIDE SEQUENCE [LARGE SCALE GENOMIC DNA]</scope>
    <source>
        <strain evidence="1 2">NCTC12195</strain>
    </source>
</reference>
<protein>
    <submittedName>
        <fullName evidence="1">Uncharacterized protein</fullName>
    </submittedName>
</protein>
<evidence type="ECO:0000313" key="1">
    <source>
        <dbReference type="EMBL" id="SUM32537.1"/>
    </source>
</evidence>
<sequence>MYSSIHFSILSRLVGLMHEATHVFTLLSIVLAIKQQKTPTFDGFIKFVGVTVSSYFLNFSFNAFSTCSGTKSDTFALYAATSFTTLELINE</sequence>
<gene>
    <name evidence="1" type="ORF">NCTC12195_01983</name>
</gene>
<dbReference type="AlphaFoldDB" id="A0A380FE89"/>
<proteinExistence type="predicted"/>
<name>A0A380FE89_STAGA</name>
<organism evidence="1 2">
    <name type="scientific">Staphylococcus gallinarum</name>
    <dbReference type="NCBI Taxonomy" id="1293"/>
    <lineage>
        <taxon>Bacteria</taxon>
        <taxon>Bacillati</taxon>
        <taxon>Bacillota</taxon>
        <taxon>Bacilli</taxon>
        <taxon>Bacillales</taxon>
        <taxon>Staphylococcaceae</taxon>
        <taxon>Staphylococcus</taxon>
    </lineage>
</organism>
<accession>A0A380FE89</accession>
<dbReference type="Proteomes" id="UP000255277">
    <property type="component" value="Unassembled WGS sequence"/>
</dbReference>